<feature type="non-terminal residue" evidence="7">
    <location>
        <position position="191"/>
    </location>
</feature>
<feature type="transmembrane region" description="Helical" evidence="5">
    <location>
        <begin position="101"/>
        <end position="122"/>
    </location>
</feature>
<feature type="domain" description="TLC" evidence="6">
    <location>
        <begin position="43"/>
        <end position="182"/>
    </location>
</feature>
<keyword evidence="4 5" id="KW-0472">Membrane</keyword>
<dbReference type="EMBL" id="MU129012">
    <property type="protein sequence ID" value="KAF9510698.1"/>
    <property type="molecule type" value="Genomic_DNA"/>
</dbReference>
<feature type="transmembrane region" description="Helical" evidence="5">
    <location>
        <begin position="129"/>
        <end position="152"/>
    </location>
</feature>
<dbReference type="AlphaFoldDB" id="A0A9P6DTL6"/>
<keyword evidence="3 5" id="KW-1133">Transmembrane helix</keyword>
<keyword evidence="2 5" id="KW-0812">Transmembrane</keyword>
<evidence type="ECO:0000259" key="6">
    <source>
        <dbReference type="Pfam" id="PF03798"/>
    </source>
</evidence>
<dbReference type="OrthoDB" id="341353at2759"/>
<dbReference type="Proteomes" id="UP000886523">
    <property type="component" value="Unassembled WGS sequence"/>
</dbReference>
<feature type="transmembrane region" description="Helical" evidence="5">
    <location>
        <begin position="75"/>
        <end position="95"/>
    </location>
</feature>
<evidence type="ECO:0000256" key="5">
    <source>
        <dbReference type="SAM" id="Phobius"/>
    </source>
</evidence>
<sequence>PFFRTSKQRSWILTGLGSAAMTLASLPFVLDLARKRGDVAVLMQARWLSETACRVFQAYLFSDLFMGSIYYRDRVTIIMGWVHHPVYFILVHFLISWDWTNIFMLAAVMEAPTCFLAASNIFPALRHDILFSILFFSTRIVFHMVLFTLVLMPTARHAAVGGSFWPAGLFALAFPMHVVWFSGCINGFIKR</sequence>
<feature type="transmembrane region" description="Helical" evidence="5">
    <location>
        <begin position="12"/>
        <end position="33"/>
    </location>
</feature>
<protein>
    <recommendedName>
        <fullName evidence="6">TLC domain-containing protein</fullName>
    </recommendedName>
</protein>
<comment type="subcellular location">
    <subcellularLocation>
        <location evidence="1">Membrane</location>
        <topology evidence="1">Multi-pass membrane protein</topology>
    </subcellularLocation>
</comment>
<reference evidence="7" key="1">
    <citation type="journal article" date="2020" name="Nat. Commun.">
        <title>Large-scale genome sequencing of mycorrhizal fungi provides insights into the early evolution of symbiotic traits.</title>
        <authorList>
            <person name="Miyauchi S."/>
            <person name="Kiss E."/>
            <person name="Kuo A."/>
            <person name="Drula E."/>
            <person name="Kohler A."/>
            <person name="Sanchez-Garcia M."/>
            <person name="Morin E."/>
            <person name="Andreopoulos B."/>
            <person name="Barry K.W."/>
            <person name="Bonito G."/>
            <person name="Buee M."/>
            <person name="Carver A."/>
            <person name="Chen C."/>
            <person name="Cichocki N."/>
            <person name="Clum A."/>
            <person name="Culley D."/>
            <person name="Crous P.W."/>
            <person name="Fauchery L."/>
            <person name="Girlanda M."/>
            <person name="Hayes R.D."/>
            <person name="Keri Z."/>
            <person name="LaButti K."/>
            <person name="Lipzen A."/>
            <person name="Lombard V."/>
            <person name="Magnuson J."/>
            <person name="Maillard F."/>
            <person name="Murat C."/>
            <person name="Nolan M."/>
            <person name="Ohm R.A."/>
            <person name="Pangilinan J."/>
            <person name="Pereira M.F."/>
            <person name="Perotto S."/>
            <person name="Peter M."/>
            <person name="Pfister S."/>
            <person name="Riley R."/>
            <person name="Sitrit Y."/>
            <person name="Stielow J.B."/>
            <person name="Szollosi G."/>
            <person name="Zifcakova L."/>
            <person name="Stursova M."/>
            <person name="Spatafora J.W."/>
            <person name="Tedersoo L."/>
            <person name="Vaario L.M."/>
            <person name="Yamada A."/>
            <person name="Yan M."/>
            <person name="Wang P."/>
            <person name="Xu J."/>
            <person name="Bruns T."/>
            <person name="Baldrian P."/>
            <person name="Vilgalys R."/>
            <person name="Dunand C."/>
            <person name="Henrissat B."/>
            <person name="Grigoriev I.V."/>
            <person name="Hibbett D."/>
            <person name="Nagy L.G."/>
            <person name="Martin F.M."/>
        </authorList>
    </citation>
    <scope>NUCLEOTIDE SEQUENCE</scope>
    <source>
        <strain evidence="7">UP504</strain>
    </source>
</reference>
<dbReference type="InterPro" id="IPR006634">
    <property type="entry name" value="TLC-dom"/>
</dbReference>
<keyword evidence="8" id="KW-1185">Reference proteome</keyword>
<comment type="caution">
    <text evidence="7">The sequence shown here is derived from an EMBL/GenBank/DDBJ whole genome shotgun (WGS) entry which is preliminary data.</text>
</comment>
<feature type="non-terminal residue" evidence="7">
    <location>
        <position position="1"/>
    </location>
</feature>
<accession>A0A9P6DTL6</accession>
<evidence type="ECO:0000256" key="3">
    <source>
        <dbReference type="ARBA" id="ARBA00022989"/>
    </source>
</evidence>
<feature type="transmembrane region" description="Helical" evidence="5">
    <location>
        <begin position="164"/>
        <end position="189"/>
    </location>
</feature>
<evidence type="ECO:0000313" key="7">
    <source>
        <dbReference type="EMBL" id="KAF9510698.1"/>
    </source>
</evidence>
<evidence type="ECO:0000256" key="2">
    <source>
        <dbReference type="ARBA" id="ARBA00022692"/>
    </source>
</evidence>
<dbReference type="Pfam" id="PF03798">
    <property type="entry name" value="TRAM_LAG1_CLN8"/>
    <property type="match status" value="1"/>
</dbReference>
<organism evidence="7 8">
    <name type="scientific">Hydnum rufescens UP504</name>
    <dbReference type="NCBI Taxonomy" id="1448309"/>
    <lineage>
        <taxon>Eukaryota</taxon>
        <taxon>Fungi</taxon>
        <taxon>Dikarya</taxon>
        <taxon>Basidiomycota</taxon>
        <taxon>Agaricomycotina</taxon>
        <taxon>Agaricomycetes</taxon>
        <taxon>Cantharellales</taxon>
        <taxon>Hydnaceae</taxon>
        <taxon>Hydnum</taxon>
    </lineage>
</organism>
<proteinExistence type="predicted"/>
<gene>
    <name evidence="7" type="ORF">BS47DRAFT_1273987</name>
</gene>
<evidence type="ECO:0000313" key="8">
    <source>
        <dbReference type="Proteomes" id="UP000886523"/>
    </source>
</evidence>
<evidence type="ECO:0000256" key="4">
    <source>
        <dbReference type="ARBA" id="ARBA00023136"/>
    </source>
</evidence>
<evidence type="ECO:0000256" key="1">
    <source>
        <dbReference type="ARBA" id="ARBA00004141"/>
    </source>
</evidence>
<name>A0A9P6DTL6_9AGAM</name>